<accession>A0A2N3PNJ0</accession>
<dbReference type="Pfam" id="PF13604">
    <property type="entry name" value="AAA_30"/>
    <property type="match status" value="1"/>
</dbReference>
<dbReference type="Gene3D" id="2.30.30.940">
    <property type="match status" value="1"/>
</dbReference>
<dbReference type="EMBL" id="PIUM01000040">
    <property type="protein sequence ID" value="PKU21969.1"/>
    <property type="molecule type" value="Genomic_DNA"/>
</dbReference>
<dbReference type="InterPro" id="IPR003593">
    <property type="entry name" value="AAA+_ATPase"/>
</dbReference>
<feature type="domain" description="AAA+ ATPase" evidence="1">
    <location>
        <begin position="144"/>
        <end position="274"/>
    </location>
</feature>
<evidence type="ECO:0000313" key="2">
    <source>
        <dbReference type="EMBL" id="PKU21969.1"/>
    </source>
</evidence>
<organism evidence="2 3">
    <name type="scientific">Telmatospirillum siberiense</name>
    <dbReference type="NCBI Taxonomy" id="382514"/>
    <lineage>
        <taxon>Bacteria</taxon>
        <taxon>Pseudomonadati</taxon>
        <taxon>Pseudomonadota</taxon>
        <taxon>Alphaproteobacteria</taxon>
        <taxon>Rhodospirillales</taxon>
        <taxon>Rhodospirillaceae</taxon>
        <taxon>Telmatospirillum</taxon>
    </lineage>
</organism>
<dbReference type="SUPFAM" id="SSF52540">
    <property type="entry name" value="P-loop containing nucleoside triphosphate hydrolases"/>
    <property type="match status" value="2"/>
</dbReference>
<dbReference type="SMART" id="SM00382">
    <property type="entry name" value="AAA"/>
    <property type="match status" value="1"/>
</dbReference>
<reference evidence="3" key="1">
    <citation type="submission" date="2017-12" db="EMBL/GenBank/DDBJ databases">
        <title>Draft genome sequence of Telmatospirillum siberiense 26-4b1T, an acidotolerant peatland alphaproteobacterium potentially involved in sulfur cycling.</title>
        <authorList>
            <person name="Hausmann B."/>
            <person name="Pjevac P."/>
            <person name="Schreck K."/>
            <person name="Herbold C.W."/>
            <person name="Daims H."/>
            <person name="Wagner M."/>
            <person name="Pester M."/>
            <person name="Loy A."/>
        </authorList>
    </citation>
    <scope>NUCLEOTIDE SEQUENCE [LARGE SCALE GENOMIC DNA]</scope>
    <source>
        <strain evidence="3">26-4b1</strain>
    </source>
</reference>
<dbReference type="OrthoDB" id="1826980at2"/>
<name>A0A2N3PNJ0_9PROT</name>
<dbReference type="AlphaFoldDB" id="A0A2N3PNJ0"/>
<dbReference type="Proteomes" id="UP000233293">
    <property type="component" value="Unassembled WGS sequence"/>
</dbReference>
<dbReference type="RefSeq" id="WP_101253191.1">
    <property type="nucleotide sequence ID" value="NZ_PIUM01000040.1"/>
</dbReference>
<dbReference type="InterPro" id="IPR027417">
    <property type="entry name" value="P-loop_NTPase"/>
</dbReference>
<protein>
    <recommendedName>
        <fullName evidence="1">AAA+ ATPase domain-containing protein</fullName>
    </recommendedName>
</protein>
<evidence type="ECO:0000313" key="3">
    <source>
        <dbReference type="Proteomes" id="UP000233293"/>
    </source>
</evidence>
<proteinExistence type="predicted"/>
<comment type="caution">
    <text evidence="2">The sequence shown here is derived from an EMBL/GenBank/DDBJ whole genome shotgun (WGS) entry which is preliminary data.</text>
</comment>
<keyword evidence="3" id="KW-1185">Reference proteome</keyword>
<gene>
    <name evidence="2" type="ORF">CWS72_23995</name>
</gene>
<sequence>MRTLADIESNTIASRLVNRLAEELTLFTRDELQMAIKKKLMAEFGSAAVSLPLDATARQLADTLTANLPRFTRNGSATPYFTTPEMVTTERHYFETVRRMATSGGGLPAHQIENSAHAFKKQCEDRGRSCDATQIAALRYLLGPGELKILVGPPGGGKSDILRAVAQTHIEHGRKVFATAPTDKATESLAAAVGDITGFRSDRLADAIARGEIPDRSVLLFDEAGMEGTLRLTEIVTQADVHGITLIMAGDPKQIPAPRAGEPLRPTLDLLSKEPGIPKPVVLTNIYRQRHPGDQSAVRAAWMGQGDKSIQYFDDHDELSFCVDNARTYAASAEVYCRNRQDGASSLVLTVDKDSAAEANRVIRTALIERGAIGEGRTLRSVEVVNGQERHGELAVAPGECLILTGEIEATKPGGRETRLPAGISATVKSITANNLEVETEGGKRRLIPLSGKDGRSAALPVSYGYALDLKSAQGMKVERAVLAVTGPVDAAHYLVGVSRHTEQVSLMVSRQTYDSRDALAKAASRRQDKRMIYDFDWSPDQFSSFETERNDSIAPRFGG</sequence>
<evidence type="ECO:0000259" key="1">
    <source>
        <dbReference type="SMART" id="SM00382"/>
    </source>
</evidence>
<dbReference type="Gene3D" id="3.40.50.300">
    <property type="entry name" value="P-loop containing nucleotide triphosphate hydrolases"/>
    <property type="match status" value="2"/>
</dbReference>